<gene>
    <name evidence="2" type="ORF">MPL3356_300005</name>
</gene>
<dbReference type="PROSITE" id="PS50943">
    <property type="entry name" value="HTH_CROC1"/>
    <property type="match status" value="1"/>
</dbReference>
<dbReference type="CDD" id="cd00093">
    <property type="entry name" value="HTH_XRE"/>
    <property type="match status" value="1"/>
</dbReference>
<evidence type="ECO:0000313" key="2">
    <source>
        <dbReference type="EMBL" id="CDX19514.1"/>
    </source>
</evidence>
<dbReference type="GO" id="GO:0003677">
    <property type="term" value="F:DNA binding"/>
    <property type="evidence" value="ECO:0007669"/>
    <property type="project" value="InterPro"/>
</dbReference>
<sequence length="85" mass="9387">MIDVNRIVVVEKILTVEQCRGARAMLGWSQDELAKAANVARQTIADFERGARVPIANNIASIKHTLERAGIEFLSDNGVRFKGHV</sequence>
<dbReference type="Proteomes" id="UP000045285">
    <property type="component" value="Unassembled WGS sequence"/>
</dbReference>
<reference evidence="3" key="1">
    <citation type="submission" date="2014-08" db="EMBL/GenBank/DDBJ databases">
        <authorList>
            <person name="Moulin L."/>
        </authorList>
    </citation>
    <scope>NUCLEOTIDE SEQUENCE [LARGE SCALE GENOMIC DNA]</scope>
</reference>
<dbReference type="SUPFAM" id="SSF47413">
    <property type="entry name" value="lambda repressor-like DNA-binding domains"/>
    <property type="match status" value="1"/>
</dbReference>
<dbReference type="InterPro" id="IPR010982">
    <property type="entry name" value="Lambda_DNA-bd_dom_sf"/>
</dbReference>
<accession>A0A090DRZ3</accession>
<protein>
    <submittedName>
        <fullName evidence="2">Helix-turn-helix domain protein</fullName>
    </submittedName>
</protein>
<organism evidence="2 3">
    <name type="scientific">Mesorhizobium plurifarium</name>
    <dbReference type="NCBI Taxonomy" id="69974"/>
    <lineage>
        <taxon>Bacteria</taxon>
        <taxon>Pseudomonadati</taxon>
        <taxon>Pseudomonadota</taxon>
        <taxon>Alphaproteobacteria</taxon>
        <taxon>Hyphomicrobiales</taxon>
        <taxon>Phyllobacteriaceae</taxon>
        <taxon>Mesorhizobium</taxon>
    </lineage>
</organism>
<dbReference type="EMBL" id="CCMZ01000024">
    <property type="protein sequence ID" value="CDX19514.1"/>
    <property type="molecule type" value="Genomic_DNA"/>
</dbReference>
<dbReference type="Pfam" id="PF01381">
    <property type="entry name" value="HTH_3"/>
    <property type="match status" value="1"/>
</dbReference>
<feature type="domain" description="HTH cro/C1-type" evidence="1">
    <location>
        <begin position="22"/>
        <end position="73"/>
    </location>
</feature>
<keyword evidence="3" id="KW-1185">Reference proteome</keyword>
<evidence type="ECO:0000259" key="1">
    <source>
        <dbReference type="PROSITE" id="PS50943"/>
    </source>
</evidence>
<dbReference type="InterPro" id="IPR001387">
    <property type="entry name" value="Cro/C1-type_HTH"/>
</dbReference>
<name>A0A090DRZ3_MESPL</name>
<dbReference type="AlphaFoldDB" id="A0A090DRZ3"/>
<dbReference type="Gene3D" id="1.10.260.40">
    <property type="entry name" value="lambda repressor-like DNA-binding domains"/>
    <property type="match status" value="1"/>
</dbReference>
<evidence type="ECO:0000313" key="3">
    <source>
        <dbReference type="Proteomes" id="UP000045285"/>
    </source>
</evidence>
<proteinExistence type="predicted"/>